<accession>A0A016W813</accession>
<dbReference type="AlphaFoldDB" id="A0A016W813"/>
<comment type="caution">
    <text evidence="1">The sequence shown here is derived from an EMBL/GenBank/DDBJ whole genome shotgun (WGS) entry which is preliminary data.</text>
</comment>
<keyword evidence="2" id="KW-1185">Reference proteome</keyword>
<dbReference type="Proteomes" id="UP000024635">
    <property type="component" value="Unassembled WGS sequence"/>
</dbReference>
<reference evidence="2" key="1">
    <citation type="journal article" date="2015" name="Nat. Genet.">
        <title>The genome and transcriptome of the zoonotic hookworm Ancylostoma ceylanicum identify infection-specific gene families.</title>
        <authorList>
            <person name="Schwarz E.M."/>
            <person name="Hu Y."/>
            <person name="Antoshechkin I."/>
            <person name="Miller M.M."/>
            <person name="Sternberg P.W."/>
            <person name="Aroian R.V."/>
        </authorList>
    </citation>
    <scope>NUCLEOTIDE SEQUENCE</scope>
    <source>
        <strain evidence="2">HY135</strain>
    </source>
</reference>
<organism evidence="1 2">
    <name type="scientific">Ancylostoma ceylanicum</name>
    <dbReference type="NCBI Taxonomy" id="53326"/>
    <lineage>
        <taxon>Eukaryota</taxon>
        <taxon>Metazoa</taxon>
        <taxon>Ecdysozoa</taxon>
        <taxon>Nematoda</taxon>
        <taxon>Chromadorea</taxon>
        <taxon>Rhabditida</taxon>
        <taxon>Rhabditina</taxon>
        <taxon>Rhabditomorpha</taxon>
        <taxon>Strongyloidea</taxon>
        <taxon>Ancylostomatidae</taxon>
        <taxon>Ancylostomatinae</taxon>
        <taxon>Ancylostoma</taxon>
    </lineage>
</organism>
<proteinExistence type="predicted"/>
<evidence type="ECO:0000313" key="1">
    <source>
        <dbReference type="EMBL" id="EYC35123.1"/>
    </source>
</evidence>
<sequence>MLLNASRRFLAHSGNKFRWSEILRRTYVFYYCEVAYRTLIFPKLSAIARAWAFVSVGLPSFTNKSNSDDLRKPKLVRLRVLHYLQIWRQAHRNATSQADA</sequence>
<evidence type="ECO:0000313" key="2">
    <source>
        <dbReference type="Proteomes" id="UP000024635"/>
    </source>
</evidence>
<gene>
    <name evidence="1" type="primary">Acey_s1144.g3684</name>
    <name evidence="1" type="ORF">Y032_1144g3684</name>
</gene>
<dbReference type="EMBL" id="JARK01000743">
    <property type="protein sequence ID" value="EYC35123.1"/>
    <property type="molecule type" value="Genomic_DNA"/>
</dbReference>
<name>A0A016W813_9BILA</name>
<protein>
    <submittedName>
        <fullName evidence="1">Uncharacterized protein</fullName>
    </submittedName>
</protein>